<evidence type="ECO:0000256" key="1">
    <source>
        <dbReference type="ARBA" id="ARBA00001933"/>
    </source>
</evidence>
<accession>A0ABU9VEK3</accession>
<dbReference type="NCBIfam" id="NF005800">
    <property type="entry name" value="PRK07650.1"/>
    <property type="match status" value="1"/>
</dbReference>
<evidence type="ECO:0000256" key="3">
    <source>
        <dbReference type="ARBA" id="ARBA00022898"/>
    </source>
</evidence>
<comment type="caution">
    <text evidence="6">The sequence shown here is derived from an EMBL/GenBank/DDBJ whole genome shotgun (WGS) entry which is preliminary data.</text>
</comment>
<dbReference type="Proteomes" id="UP001418796">
    <property type="component" value="Unassembled WGS sequence"/>
</dbReference>
<dbReference type="SUPFAM" id="SSF56752">
    <property type="entry name" value="D-aminoacid aminotransferase-like PLP-dependent enzymes"/>
    <property type="match status" value="1"/>
</dbReference>
<dbReference type="InterPro" id="IPR001544">
    <property type="entry name" value="Aminotrans_IV"/>
</dbReference>
<keyword evidence="7" id="KW-1185">Reference proteome</keyword>
<dbReference type="CDD" id="cd00449">
    <property type="entry name" value="PLPDE_IV"/>
    <property type="match status" value="1"/>
</dbReference>
<sequence>MFVYLNGKYVDESTASVSLFDHGFLYGLGLFETFRLYNGHPFLLDDHFQRMGQGLEQIGIDWTISKDHATEILQELARLNKVQDAYVRWNVSAGDEGLGLYTGRYLEPTVAVMMKPLPPIGSSKAISILKRRRNTPEGDYRLKSHHYLNNVLAKRELGSVLNTEGIFLTQEGWIAEGITSNIFWVKGGTVFTPSLDTGILNGITRQYVSELLNKKGIPLKEGLYPQEAIFEADAVFLTNSIQELVKVDSCDEKRYKDHPLLETLQQMYKKETTWR</sequence>
<dbReference type="Gene3D" id="3.30.470.10">
    <property type="match status" value="1"/>
</dbReference>
<dbReference type="PANTHER" id="PTHR42743:SF11">
    <property type="entry name" value="AMINODEOXYCHORISMATE LYASE"/>
    <property type="match status" value="1"/>
</dbReference>
<reference evidence="6 7" key="1">
    <citation type="submission" date="2024-03" db="EMBL/GenBank/DDBJ databases">
        <title>Bacilli Hybrid Assemblies.</title>
        <authorList>
            <person name="Kovac J."/>
        </authorList>
    </citation>
    <scope>NUCLEOTIDE SEQUENCE [LARGE SCALE GENOMIC DNA]</scope>
    <source>
        <strain evidence="6 7">FSL R7-0666</strain>
    </source>
</reference>
<evidence type="ECO:0000256" key="4">
    <source>
        <dbReference type="RuleBase" id="RU004106"/>
    </source>
</evidence>
<dbReference type="InterPro" id="IPR050571">
    <property type="entry name" value="Class-IV_PLP-Dep_Aminotrnsfr"/>
</dbReference>
<dbReference type="GO" id="GO:0008696">
    <property type="term" value="F:4-amino-4-deoxychorismate lyase activity"/>
    <property type="evidence" value="ECO:0007669"/>
    <property type="project" value="UniProtKB-EC"/>
</dbReference>
<proteinExistence type="inferred from homology"/>
<dbReference type="EMBL" id="JBCITK010000001">
    <property type="protein sequence ID" value="MEN0641673.1"/>
    <property type="molecule type" value="Genomic_DNA"/>
</dbReference>
<dbReference type="InterPro" id="IPR036038">
    <property type="entry name" value="Aminotransferase-like"/>
</dbReference>
<comment type="similarity">
    <text evidence="2 4">Belongs to the class-IV pyridoxal-phosphate-dependent aminotransferase family.</text>
</comment>
<dbReference type="Gene3D" id="3.20.10.10">
    <property type="entry name" value="D-amino Acid Aminotransferase, subunit A, domain 2"/>
    <property type="match status" value="1"/>
</dbReference>
<dbReference type="EC" id="4.1.3.38" evidence="6"/>
<dbReference type="InterPro" id="IPR043131">
    <property type="entry name" value="BCAT-like_N"/>
</dbReference>
<name>A0ABU9VEK3_9BACI</name>
<comment type="cofactor">
    <cofactor evidence="1 5">
        <name>pyridoxal 5'-phosphate</name>
        <dbReference type="ChEBI" id="CHEBI:597326"/>
    </cofactor>
</comment>
<dbReference type="InterPro" id="IPR043132">
    <property type="entry name" value="BCAT-like_C"/>
</dbReference>
<keyword evidence="3 5" id="KW-0663">Pyridoxal phosphate</keyword>
<dbReference type="PROSITE" id="PS00770">
    <property type="entry name" value="AA_TRANSFER_CLASS_4"/>
    <property type="match status" value="1"/>
</dbReference>
<keyword evidence="6" id="KW-0456">Lyase</keyword>
<gene>
    <name evidence="6" type="primary">pabC</name>
    <name evidence="6" type="ORF">MKY91_00565</name>
</gene>
<evidence type="ECO:0000313" key="6">
    <source>
        <dbReference type="EMBL" id="MEN0641673.1"/>
    </source>
</evidence>
<evidence type="ECO:0000256" key="2">
    <source>
        <dbReference type="ARBA" id="ARBA00009320"/>
    </source>
</evidence>
<dbReference type="RefSeq" id="WP_343128915.1">
    <property type="nucleotide sequence ID" value="NZ_JBCITK010000001.1"/>
</dbReference>
<dbReference type="Pfam" id="PF01063">
    <property type="entry name" value="Aminotran_4"/>
    <property type="match status" value="1"/>
</dbReference>
<evidence type="ECO:0000256" key="5">
    <source>
        <dbReference type="RuleBase" id="RU004516"/>
    </source>
</evidence>
<dbReference type="InterPro" id="IPR018300">
    <property type="entry name" value="Aminotrans_IV_CS"/>
</dbReference>
<protein>
    <submittedName>
        <fullName evidence="6">Aminodeoxychorismate lyase</fullName>
        <ecNumber evidence="6">4.1.3.38</ecNumber>
    </submittedName>
</protein>
<evidence type="ECO:0000313" key="7">
    <source>
        <dbReference type="Proteomes" id="UP001418796"/>
    </source>
</evidence>
<dbReference type="PANTHER" id="PTHR42743">
    <property type="entry name" value="AMINO-ACID AMINOTRANSFERASE"/>
    <property type="match status" value="1"/>
</dbReference>
<organism evidence="6 7">
    <name type="scientific">Alkalicoccobacillus gibsonii</name>
    <dbReference type="NCBI Taxonomy" id="79881"/>
    <lineage>
        <taxon>Bacteria</taxon>
        <taxon>Bacillati</taxon>
        <taxon>Bacillota</taxon>
        <taxon>Bacilli</taxon>
        <taxon>Bacillales</taxon>
        <taxon>Bacillaceae</taxon>
        <taxon>Alkalicoccobacillus</taxon>
    </lineage>
</organism>